<dbReference type="EMBL" id="FNMZ01000001">
    <property type="protein sequence ID" value="SDW17475.1"/>
    <property type="molecule type" value="Genomic_DNA"/>
</dbReference>
<dbReference type="PROSITE" id="PS00061">
    <property type="entry name" value="ADH_SHORT"/>
    <property type="match status" value="1"/>
</dbReference>
<dbReference type="PANTHER" id="PTHR43313:SF1">
    <property type="entry name" value="3BETA-HYDROXYSTEROID DEHYDROGENASE DHS-16"/>
    <property type="match status" value="1"/>
</dbReference>
<dbReference type="PRINTS" id="PR00081">
    <property type="entry name" value="GDHRDH"/>
</dbReference>
<protein>
    <submittedName>
        <fullName evidence="2">NADP-dependent 3-hydroxy acid dehydrogenase YdfG</fullName>
    </submittedName>
</protein>
<dbReference type="InterPro" id="IPR036291">
    <property type="entry name" value="NAD(P)-bd_dom_sf"/>
</dbReference>
<dbReference type="PANTHER" id="PTHR43313">
    <property type="entry name" value="SHORT-CHAIN DEHYDROGENASE/REDUCTASE FAMILY 9C"/>
    <property type="match status" value="1"/>
</dbReference>
<evidence type="ECO:0000313" key="2">
    <source>
        <dbReference type="EMBL" id="SDW17475.1"/>
    </source>
</evidence>
<keyword evidence="3" id="KW-1185">Reference proteome</keyword>
<dbReference type="CDD" id="cd05374">
    <property type="entry name" value="17beta-HSD-like_SDR_c"/>
    <property type="match status" value="1"/>
</dbReference>
<evidence type="ECO:0000256" key="1">
    <source>
        <dbReference type="RuleBase" id="RU000363"/>
    </source>
</evidence>
<reference evidence="2 3" key="1">
    <citation type="submission" date="2016-10" db="EMBL/GenBank/DDBJ databases">
        <authorList>
            <person name="de Groot N.N."/>
        </authorList>
    </citation>
    <scope>NUCLEOTIDE SEQUENCE [LARGE SCALE GENOMIC DNA]</scope>
    <source>
        <strain evidence="2 3">DSM 17890</strain>
    </source>
</reference>
<dbReference type="GO" id="GO:0008202">
    <property type="term" value="P:steroid metabolic process"/>
    <property type="evidence" value="ECO:0007669"/>
    <property type="project" value="TreeGrafter"/>
</dbReference>
<comment type="similarity">
    <text evidence="1">Belongs to the short-chain dehydrogenases/reductases (SDR) family.</text>
</comment>
<evidence type="ECO:0000313" key="3">
    <source>
        <dbReference type="Proteomes" id="UP000199118"/>
    </source>
</evidence>
<accession>A0A1H2RDT9</accession>
<sequence>MRPKTILITGCSSGIGLDAARALHRAGWRVFATCRRQVDCDRLQAEGLESFPLDYADEASVARAAAETLRRAGGTLDALFNNGAYAIPAPLEDVPRDAMRAIFETNVLGWHDLTRRLLPALRASGDGRVVNCSSVLGMVSLRYRGPYNATKFAIEGMTDCLRRECDAPEAPGPRVRVILIEPGPIRTAFRRNARARMEAAVDRSGSAWGRAWAEKILPRLEAPETETLDRFELMPEAVTARLTHALTAHRPKARYYVTTPTWIAALAARLLPTRALDFVFRGDH</sequence>
<name>A0A1H2RDT9_9RHOB</name>
<dbReference type="PRINTS" id="PR00080">
    <property type="entry name" value="SDRFAMILY"/>
</dbReference>
<dbReference type="InterPro" id="IPR020904">
    <property type="entry name" value="Sc_DH/Rdtase_CS"/>
</dbReference>
<dbReference type="InterPro" id="IPR002347">
    <property type="entry name" value="SDR_fam"/>
</dbReference>
<organism evidence="2 3">
    <name type="scientific">Albimonas donghaensis</name>
    <dbReference type="NCBI Taxonomy" id="356660"/>
    <lineage>
        <taxon>Bacteria</taxon>
        <taxon>Pseudomonadati</taxon>
        <taxon>Pseudomonadota</taxon>
        <taxon>Alphaproteobacteria</taxon>
        <taxon>Rhodobacterales</taxon>
        <taxon>Paracoccaceae</taxon>
        <taxon>Albimonas</taxon>
    </lineage>
</organism>
<dbReference type="Proteomes" id="UP000199118">
    <property type="component" value="Unassembled WGS sequence"/>
</dbReference>
<dbReference type="RefSeq" id="WP_092679384.1">
    <property type="nucleotide sequence ID" value="NZ_FNMZ01000001.1"/>
</dbReference>
<dbReference type="AlphaFoldDB" id="A0A1H2RDT9"/>
<dbReference type="STRING" id="356660.SAMN05444336_101322"/>
<dbReference type="SUPFAM" id="SSF51735">
    <property type="entry name" value="NAD(P)-binding Rossmann-fold domains"/>
    <property type="match status" value="1"/>
</dbReference>
<dbReference type="GO" id="GO:0016491">
    <property type="term" value="F:oxidoreductase activity"/>
    <property type="evidence" value="ECO:0007669"/>
    <property type="project" value="TreeGrafter"/>
</dbReference>
<dbReference type="OrthoDB" id="9793825at2"/>
<proteinExistence type="inferred from homology"/>
<dbReference type="Pfam" id="PF00106">
    <property type="entry name" value="adh_short"/>
    <property type="match status" value="1"/>
</dbReference>
<dbReference type="Gene3D" id="3.40.50.720">
    <property type="entry name" value="NAD(P)-binding Rossmann-like Domain"/>
    <property type="match status" value="1"/>
</dbReference>
<gene>
    <name evidence="2" type="ORF">SAMN05444336_101322</name>
</gene>